<dbReference type="Proteomes" id="UP001595748">
    <property type="component" value="Unassembled WGS sequence"/>
</dbReference>
<name>A0ABV8A658_9DEIO</name>
<organism evidence="1 2">
    <name type="scientific">Deinococcus antarcticus</name>
    <dbReference type="NCBI Taxonomy" id="1298767"/>
    <lineage>
        <taxon>Bacteria</taxon>
        <taxon>Thermotogati</taxon>
        <taxon>Deinococcota</taxon>
        <taxon>Deinococci</taxon>
        <taxon>Deinococcales</taxon>
        <taxon>Deinococcaceae</taxon>
        <taxon>Deinococcus</taxon>
    </lineage>
</organism>
<reference evidence="2" key="1">
    <citation type="journal article" date="2019" name="Int. J. Syst. Evol. Microbiol.">
        <title>The Global Catalogue of Microorganisms (GCM) 10K type strain sequencing project: providing services to taxonomists for standard genome sequencing and annotation.</title>
        <authorList>
            <consortium name="The Broad Institute Genomics Platform"/>
            <consortium name="The Broad Institute Genome Sequencing Center for Infectious Disease"/>
            <person name="Wu L."/>
            <person name="Ma J."/>
        </authorList>
    </citation>
    <scope>NUCLEOTIDE SEQUENCE [LARGE SCALE GENOMIC DNA]</scope>
    <source>
        <strain evidence="2">CCTCC AB 2013263</strain>
    </source>
</reference>
<dbReference type="InterPro" id="IPR036412">
    <property type="entry name" value="HAD-like_sf"/>
</dbReference>
<dbReference type="InterPro" id="IPR006439">
    <property type="entry name" value="HAD-SF_hydro_IA"/>
</dbReference>
<proteinExistence type="predicted"/>
<dbReference type="Gene3D" id="3.40.50.1000">
    <property type="entry name" value="HAD superfamily/HAD-like"/>
    <property type="match status" value="1"/>
</dbReference>
<dbReference type="InterPro" id="IPR023214">
    <property type="entry name" value="HAD_sf"/>
</dbReference>
<gene>
    <name evidence="1" type="ORF">ACFOPQ_02510</name>
</gene>
<dbReference type="Pfam" id="PF00702">
    <property type="entry name" value="Hydrolase"/>
    <property type="match status" value="1"/>
</dbReference>
<dbReference type="PANTHER" id="PTHR18901">
    <property type="entry name" value="2-DEOXYGLUCOSE-6-PHOSPHATE PHOSPHATASE 2"/>
    <property type="match status" value="1"/>
</dbReference>
<protein>
    <submittedName>
        <fullName evidence="1">HAD family hydrolase</fullName>
    </submittedName>
</protein>
<dbReference type="SFLD" id="SFLDG01135">
    <property type="entry name" value="C1.5.6:_HAD__Beta-PGM__Phospha"/>
    <property type="match status" value="1"/>
</dbReference>
<evidence type="ECO:0000313" key="2">
    <source>
        <dbReference type="Proteomes" id="UP001595748"/>
    </source>
</evidence>
<keyword evidence="1" id="KW-0378">Hydrolase</keyword>
<dbReference type="RefSeq" id="WP_380075799.1">
    <property type="nucleotide sequence ID" value="NZ_JBHRZF010000025.1"/>
</dbReference>
<keyword evidence="2" id="KW-1185">Reference proteome</keyword>
<comment type="caution">
    <text evidence="1">The sequence shown here is derived from an EMBL/GenBank/DDBJ whole genome shotgun (WGS) entry which is preliminary data.</text>
</comment>
<dbReference type="SUPFAM" id="SSF56784">
    <property type="entry name" value="HAD-like"/>
    <property type="match status" value="1"/>
</dbReference>
<accession>A0ABV8A658</accession>
<dbReference type="EMBL" id="JBHRZF010000025">
    <property type="protein sequence ID" value="MFC3859637.1"/>
    <property type="molecule type" value="Genomic_DNA"/>
</dbReference>
<dbReference type="GO" id="GO:0016787">
    <property type="term" value="F:hydrolase activity"/>
    <property type="evidence" value="ECO:0007669"/>
    <property type="project" value="UniProtKB-KW"/>
</dbReference>
<dbReference type="InterPro" id="IPR023198">
    <property type="entry name" value="PGP-like_dom2"/>
</dbReference>
<dbReference type="Gene3D" id="1.10.150.240">
    <property type="entry name" value="Putative phosphatase, domain 2"/>
    <property type="match status" value="1"/>
</dbReference>
<dbReference type="NCBIfam" id="TIGR01509">
    <property type="entry name" value="HAD-SF-IA-v3"/>
    <property type="match status" value="1"/>
</dbReference>
<dbReference type="PANTHER" id="PTHR18901:SF38">
    <property type="entry name" value="PSEUDOURIDINE-5'-PHOSPHATASE"/>
    <property type="match status" value="1"/>
</dbReference>
<dbReference type="SFLD" id="SFLDS00003">
    <property type="entry name" value="Haloacid_Dehalogenase"/>
    <property type="match status" value="1"/>
</dbReference>
<sequence length="224" mass="24214">MARPEFAAVLFDLDGVLIDTESSITALWAEIFAGHDLHFTPAEITRLTAGQRFEGVIRQLEAQRGWRAPEDFLPMLDERFNRAFEDVPVIEGAAQTLAALEGAGIPFAVASNSQHNRLFMKLEGAGLLPYFQGRAFDPSLTNRVGKPAPDLYLYAAKQLSVPVQECLVIEDSVPGATAGVASGATTWGLLAGTHIHADDEARLRDIGVSNIVHSHAELRDALGL</sequence>
<dbReference type="SFLD" id="SFLDG01129">
    <property type="entry name" value="C1.5:_HAD__Beta-PGM__Phosphata"/>
    <property type="match status" value="1"/>
</dbReference>
<evidence type="ECO:0000313" key="1">
    <source>
        <dbReference type="EMBL" id="MFC3859637.1"/>
    </source>
</evidence>